<gene>
    <name evidence="3" type="ordered locus">Namu_4657</name>
</gene>
<dbReference type="InterPro" id="IPR050491">
    <property type="entry name" value="AmpC-like"/>
</dbReference>
<organism evidence="3 4">
    <name type="scientific">Nakamurella multipartita (strain ATCC 700099 / DSM 44233 / CIP 104796 / JCM 9543 / NBRC 105858 / Y-104)</name>
    <name type="common">Microsphaera multipartita</name>
    <dbReference type="NCBI Taxonomy" id="479431"/>
    <lineage>
        <taxon>Bacteria</taxon>
        <taxon>Bacillati</taxon>
        <taxon>Actinomycetota</taxon>
        <taxon>Actinomycetes</taxon>
        <taxon>Nakamurellales</taxon>
        <taxon>Nakamurellaceae</taxon>
        <taxon>Nakamurella</taxon>
    </lineage>
</organism>
<name>C8X7T1_NAKMY</name>
<dbReference type="InterPro" id="IPR001466">
    <property type="entry name" value="Beta-lactam-related"/>
</dbReference>
<dbReference type="HOGENOM" id="CLU_020027_14_3_11"/>
<evidence type="ECO:0000313" key="3">
    <source>
        <dbReference type="EMBL" id="ACV80934.1"/>
    </source>
</evidence>
<dbReference type="PANTHER" id="PTHR46825">
    <property type="entry name" value="D-ALANYL-D-ALANINE-CARBOXYPEPTIDASE/ENDOPEPTIDASE AMPH"/>
    <property type="match status" value="1"/>
</dbReference>
<dbReference type="SUPFAM" id="SSF56601">
    <property type="entry name" value="beta-lactamase/transpeptidase-like"/>
    <property type="match status" value="1"/>
</dbReference>
<feature type="domain" description="Peptidase S12 Pab87-related C-terminal" evidence="2">
    <location>
        <begin position="387"/>
        <end position="473"/>
    </location>
</feature>
<dbReference type="PANTHER" id="PTHR46825:SF15">
    <property type="entry name" value="BETA-LACTAMASE-RELATED DOMAIN-CONTAINING PROTEIN"/>
    <property type="match status" value="1"/>
</dbReference>
<accession>C8X7T1</accession>
<evidence type="ECO:0000313" key="4">
    <source>
        <dbReference type="Proteomes" id="UP000002218"/>
    </source>
</evidence>
<dbReference type="InterPro" id="IPR021860">
    <property type="entry name" value="Peptidase_S12_Pab87-rel_C"/>
</dbReference>
<reference evidence="3 4" key="2">
    <citation type="journal article" date="2010" name="Stand. Genomic Sci.">
        <title>Complete genome sequence of Nakamurella multipartita type strain (Y-104).</title>
        <authorList>
            <person name="Tice H."/>
            <person name="Mayilraj S."/>
            <person name="Sims D."/>
            <person name="Lapidus A."/>
            <person name="Nolan M."/>
            <person name="Lucas S."/>
            <person name="Glavina Del Rio T."/>
            <person name="Copeland A."/>
            <person name="Cheng J.F."/>
            <person name="Meincke L."/>
            <person name="Bruce D."/>
            <person name="Goodwin L."/>
            <person name="Pitluck S."/>
            <person name="Ivanova N."/>
            <person name="Mavromatis K."/>
            <person name="Ovchinnikova G."/>
            <person name="Pati A."/>
            <person name="Chen A."/>
            <person name="Palaniappan K."/>
            <person name="Land M."/>
            <person name="Hauser L."/>
            <person name="Chang Y.J."/>
            <person name="Jeffries C.D."/>
            <person name="Detter J.C."/>
            <person name="Brettin T."/>
            <person name="Rohde M."/>
            <person name="Goker M."/>
            <person name="Bristow J."/>
            <person name="Eisen J.A."/>
            <person name="Markowitz V."/>
            <person name="Hugenholtz P."/>
            <person name="Kyrpides N.C."/>
            <person name="Klenk H.P."/>
            <person name="Chen F."/>
        </authorList>
    </citation>
    <scope>NUCLEOTIDE SEQUENCE [LARGE SCALE GENOMIC DNA]</scope>
    <source>
        <strain evidence="4">ATCC 700099 / DSM 44233 / CIP 104796 / JCM 9543 / NBRC 105858 / Y-104</strain>
    </source>
</reference>
<dbReference type="InParanoid" id="C8X7T1"/>
<dbReference type="EMBL" id="CP001737">
    <property type="protein sequence ID" value="ACV80934.1"/>
    <property type="molecule type" value="Genomic_DNA"/>
</dbReference>
<dbReference type="eggNOG" id="COG1680">
    <property type="taxonomic scope" value="Bacteria"/>
</dbReference>
<feature type="domain" description="Beta-lactamase-related" evidence="1">
    <location>
        <begin position="11"/>
        <end position="339"/>
    </location>
</feature>
<dbReference type="Proteomes" id="UP000002218">
    <property type="component" value="Chromosome"/>
</dbReference>
<dbReference type="Gene3D" id="3.40.710.10">
    <property type="entry name" value="DD-peptidase/beta-lactamase superfamily"/>
    <property type="match status" value="1"/>
</dbReference>
<keyword evidence="4" id="KW-1185">Reference proteome</keyword>
<dbReference type="Pfam" id="PF11954">
    <property type="entry name" value="DUF3471"/>
    <property type="match status" value="1"/>
</dbReference>
<dbReference type="InterPro" id="IPR012338">
    <property type="entry name" value="Beta-lactam/transpept-like"/>
</dbReference>
<sequence>MWIGSAIRKIDGLAASMQEQTNIPGMAVAVVHDGQIVFAKGYGVREVGQPEPVDANTVFQLASLSKPIGATVIAQEVGKGTVAWDTPLITHLPEFALADPYVTQNVTIADMYSHRSGLPDHAGDLLEDLGYDRAYVLSKLKYEPLEPFRAIYHYTNFGITAGAESVARATGVDWETLSERDIYGPLGMSNTSSTFADFEANPDRAVGHVLVDGEYQAKYVRQPDAESPAGGVSSSVTDVATWLAMVLNEGTTADGTQLVDPAALNAALTPHMRSVEGSLIPPSITGRAGFYGYGFNVGNDATGRVRIGHSGAFGLGAGTTFLGIPDLNLGIVVLTNAAPIGAAEALSQEFADLAEFGSIQHDWRPIYAGAFAAGSDPVGSLAGQSAPANPAPAAANSAYVGTYQNDYVGPATVSESGGGLVLTLGPDNQQFPLAHWDGQVFTMVPTGENAPDGSISAVTFETTGETASTMTIEFYNKEGLGVFRR</sequence>
<dbReference type="Pfam" id="PF00144">
    <property type="entry name" value="Beta-lactamase"/>
    <property type="match status" value="1"/>
</dbReference>
<dbReference type="Gene3D" id="2.40.128.600">
    <property type="match status" value="1"/>
</dbReference>
<dbReference type="STRING" id="479431.Namu_4657"/>
<protein>
    <submittedName>
        <fullName evidence="3">Beta-lactamase</fullName>
    </submittedName>
</protein>
<dbReference type="KEGG" id="nml:Namu_4657"/>
<reference evidence="4" key="1">
    <citation type="submission" date="2009-09" db="EMBL/GenBank/DDBJ databases">
        <title>The complete genome of Nakamurella multipartita DSM 44233.</title>
        <authorList>
            <consortium name="US DOE Joint Genome Institute (JGI-PGF)"/>
            <person name="Lucas S."/>
            <person name="Copeland A."/>
            <person name="Lapidus A."/>
            <person name="Glavina del Rio T."/>
            <person name="Dalin E."/>
            <person name="Tice H."/>
            <person name="Bruce D."/>
            <person name="Goodwin L."/>
            <person name="Pitluck S."/>
            <person name="Kyrpides N."/>
            <person name="Mavromatis K."/>
            <person name="Ivanova N."/>
            <person name="Ovchinnikova G."/>
            <person name="Sims D."/>
            <person name="Meincke L."/>
            <person name="Brettin T."/>
            <person name="Detter J.C."/>
            <person name="Han C."/>
            <person name="Larimer F."/>
            <person name="Land M."/>
            <person name="Hauser L."/>
            <person name="Markowitz V."/>
            <person name="Cheng J.-F."/>
            <person name="Hugenholtz P."/>
            <person name="Woyke T."/>
            <person name="Wu D."/>
            <person name="Klenk H.-P."/>
            <person name="Eisen J.A."/>
        </authorList>
    </citation>
    <scope>NUCLEOTIDE SEQUENCE [LARGE SCALE GENOMIC DNA]</scope>
    <source>
        <strain evidence="4">ATCC 700099 / DSM 44233 / CIP 104796 / JCM 9543 / NBRC 105858 / Y-104</strain>
    </source>
</reference>
<dbReference type="AlphaFoldDB" id="C8X7T1"/>
<evidence type="ECO:0000259" key="2">
    <source>
        <dbReference type="Pfam" id="PF11954"/>
    </source>
</evidence>
<dbReference type="RefSeq" id="WP_015749748.1">
    <property type="nucleotide sequence ID" value="NC_013235.1"/>
</dbReference>
<proteinExistence type="predicted"/>
<evidence type="ECO:0000259" key="1">
    <source>
        <dbReference type="Pfam" id="PF00144"/>
    </source>
</evidence>